<dbReference type="EMBL" id="MDZA01000019">
    <property type="protein sequence ID" value="OGX92014.1"/>
    <property type="molecule type" value="Genomic_DNA"/>
</dbReference>
<feature type="signal peptide" evidence="1">
    <location>
        <begin position="1"/>
        <end position="23"/>
    </location>
</feature>
<dbReference type="Proteomes" id="UP000177506">
    <property type="component" value="Unassembled WGS sequence"/>
</dbReference>
<keyword evidence="1" id="KW-0732">Signal</keyword>
<feature type="chain" id="PRO_5009579795" evidence="1">
    <location>
        <begin position="24"/>
        <end position="252"/>
    </location>
</feature>
<dbReference type="AlphaFoldDB" id="A0A1G1TMB5"/>
<comment type="caution">
    <text evidence="2">The sequence shown here is derived from an EMBL/GenBank/DDBJ whole genome shotgun (WGS) entry which is preliminary data.</text>
</comment>
<evidence type="ECO:0000313" key="3">
    <source>
        <dbReference type="Proteomes" id="UP000177506"/>
    </source>
</evidence>
<accession>A0A1G1TMB5</accession>
<name>A0A1G1TMB5_9BACT</name>
<sequence>MRSSVSLCLVLGALGLASRPARAQSGLNSKDLEDISHGRPTSTQNLNQANTADERALTAEAAHVAHYYNPDWVPGALLPIKGEPQAAPGLRYNLVHHWVEAQDATVPGGVRLYLVGSLRGFVLNNAPGQAGHRFGAYRVGGAGRLLLEELTEGPVRLLLGYDLELVGAVRNAAIGVETQAAQFRRTSELYVATPARAQAQKMALSQRAVLRLFGAAEGDMALYAQQHNLHYDNLTEVVRLVDHFNSSLTPGP</sequence>
<keyword evidence="3" id="KW-1185">Reference proteome</keyword>
<evidence type="ECO:0000313" key="2">
    <source>
        <dbReference type="EMBL" id="OGX92014.1"/>
    </source>
</evidence>
<evidence type="ECO:0000256" key="1">
    <source>
        <dbReference type="SAM" id="SignalP"/>
    </source>
</evidence>
<proteinExistence type="predicted"/>
<organism evidence="2 3">
    <name type="scientific">Hymenobacter coccineus</name>
    <dbReference type="NCBI Taxonomy" id="1908235"/>
    <lineage>
        <taxon>Bacteria</taxon>
        <taxon>Pseudomonadati</taxon>
        <taxon>Bacteroidota</taxon>
        <taxon>Cytophagia</taxon>
        <taxon>Cytophagales</taxon>
        <taxon>Hymenobacteraceae</taxon>
        <taxon>Hymenobacter</taxon>
    </lineage>
</organism>
<protein>
    <submittedName>
        <fullName evidence="2">Uncharacterized protein</fullName>
    </submittedName>
</protein>
<reference evidence="2 3" key="1">
    <citation type="submission" date="2016-08" db="EMBL/GenBank/DDBJ databases">
        <title>Hymenobacter coccineus sp. nov., Hymenobacter lapidarius sp. nov. and Hymenobacter glacialis sp. nov., isolated from Antarctic soil.</title>
        <authorList>
            <person name="Sedlacek I."/>
            <person name="Kralova S."/>
            <person name="Kyrova K."/>
            <person name="Maslanova I."/>
            <person name="Stankova E."/>
            <person name="Vrbovska V."/>
            <person name="Nemec M."/>
            <person name="Bartak M."/>
            <person name="Svec P."/>
            <person name="Busse H.-J."/>
            <person name="Pantucek R."/>
        </authorList>
    </citation>
    <scope>NUCLEOTIDE SEQUENCE [LARGE SCALE GENOMIC DNA]</scope>
    <source>
        <strain evidence="2 3">CCM 8649</strain>
    </source>
</reference>
<dbReference type="OrthoDB" id="880208at2"/>
<gene>
    <name evidence="2" type="ORF">BEN49_17640</name>
</gene>
<dbReference type="RefSeq" id="WP_070739792.1">
    <property type="nucleotide sequence ID" value="NZ_MDZA01000019.1"/>
</dbReference>